<reference evidence="2 3" key="1">
    <citation type="submission" date="2015-01" db="EMBL/GenBank/DDBJ databases">
        <title>Paenibacillus swuensis/DY6/whole genome sequencing.</title>
        <authorList>
            <person name="Kim M.K."/>
            <person name="Srinivasan S."/>
            <person name="Lee J.-J."/>
        </authorList>
    </citation>
    <scope>NUCLEOTIDE SEQUENCE [LARGE SCALE GENOMIC DNA]</scope>
    <source>
        <strain evidence="2 3">DY6</strain>
    </source>
</reference>
<dbReference type="AlphaFoldDB" id="A0A172TL59"/>
<dbReference type="OrthoDB" id="2667079at2"/>
<dbReference type="KEGG" id="pswu:SY83_17445"/>
<name>A0A172TL59_9BACL</name>
<evidence type="ECO:0000313" key="3">
    <source>
        <dbReference type="Proteomes" id="UP000076927"/>
    </source>
</evidence>
<accession>A0A172TL59</accession>
<dbReference type="Proteomes" id="UP000076927">
    <property type="component" value="Chromosome"/>
</dbReference>
<feature type="region of interest" description="Disordered" evidence="1">
    <location>
        <begin position="1"/>
        <end position="61"/>
    </location>
</feature>
<evidence type="ECO:0000313" key="2">
    <source>
        <dbReference type="EMBL" id="ANE47771.1"/>
    </source>
</evidence>
<protein>
    <submittedName>
        <fullName evidence="2">Uncharacterized protein</fullName>
    </submittedName>
</protein>
<evidence type="ECO:0000256" key="1">
    <source>
        <dbReference type="SAM" id="MobiDB-lite"/>
    </source>
</evidence>
<organism evidence="2 3">
    <name type="scientific">Paenibacillus swuensis</name>
    <dbReference type="NCBI Taxonomy" id="1178515"/>
    <lineage>
        <taxon>Bacteria</taxon>
        <taxon>Bacillati</taxon>
        <taxon>Bacillota</taxon>
        <taxon>Bacilli</taxon>
        <taxon>Bacillales</taxon>
        <taxon>Paenibacillaceae</taxon>
        <taxon>Paenibacillus</taxon>
    </lineage>
</organism>
<keyword evidence="3" id="KW-1185">Reference proteome</keyword>
<feature type="compositionally biased region" description="Basic and acidic residues" evidence="1">
    <location>
        <begin position="1"/>
        <end position="17"/>
    </location>
</feature>
<gene>
    <name evidence="2" type="ORF">SY83_17445</name>
</gene>
<dbReference type="PATRIC" id="fig|1178515.4.peg.3512"/>
<dbReference type="EMBL" id="CP011388">
    <property type="protein sequence ID" value="ANE47771.1"/>
    <property type="molecule type" value="Genomic_DNA"/>
</dbReference>
<dbReference type="STRING" id="1178515.SY83_17445"/>
<proteinExistence type="predicted"/>
<sequence>MPGHHSEDGHTRRHEDINVENQLTVNGGEHRNGRKSQIKNSNIGGEDKYPNAYVSSSEHQE</sequence>
<dbReference type="RefSeq" id="WP_068608813.1">
    <property type="nucleotide sequence ID" value="NZ_CP011388.1"/>
</dbReference>